<evidence type="ECO:0000259" key="6">
    <source>
        <dbReference type="Pfam" id="PF00155"/>
    </source>
</evidence>
<dbReference type="AlphaFoldDB" id="A0A8S4N349"/>
<evidence type="ECO:0000256" key="4">
    <source>
        <dbReference type="ARBA" id="ARBA00022898"/>
    </source>
</evidence>
<keyword evidence="4" id="KW-0663">Pyridoxal phosphate</keyword>
<comment type="similarity">
    <text evidence="2">Belongs to the class-II pyridoxal-phosphate-dependent aminotransferase family.</text>
</comment>
<dbReference type="InterPro" id="IPR050087">
    <property type="entry name" value="AON_synthase_class-II"/>
</dbReference>
<dbReference type="InterPro" id="IPR015422">
    <property type="entry name" value="PyrdxlP-dep_Trfase_small"/>
</dbReference>
<keyword evidence="3" id="KW-0808">Transferase</keyword>
<proteinExistence type="inferred from homology"/>
<evidence type="ECO:0000313" key="7">
    <source>
        <dbReference type="EMBL" id="CAH1775318.1"/>
    </source>
</evidence>
<evidence type="ECO:0000256" key="2">
    <source>
        <dbReference type="ARBA" id="ARBA00008392"/>
    </source>
</evidence>
<organism evidence="7 8">
    <name type="scientific">Owenia fusiformis</name>
    <name type="common">Polychaete worm</name>
    <dbReference type="NCBI Taxonomy" id="6347"/>
    <lineage>
        <taxon>Eukaryota</taxon>
        <taxon>Metazoa</taxon>
        <taxon>Spiralia</taxon>
        <taxon>Lophotrochozoa</taxon>
        <taxon>Annelida</taxon>
        <taxon>Polychaeta</taxon>
        <taxon>Sedentaria</taxon>
        <taxon>Canalipalpata</taxon>
        <taxon>Sabellida</taxon>
        <taxon>Oweniida</taxon>
        <taxon>Oweniidae</taxon>
        <taxon>Owenia</taxon>
    </lineage>
</organism>
<reference evidence="7" key="1">
    <citation type="submission" date="2022-03" db="EMBL/GenBank/DDBJ databases">
        <authorList>
            <person name="Martin C."/>
        </authorList>
    </citation>
    <scope>NUCLEOTIDE SEQUENCE</scope>
</reference>
<dbReference type="Gene3D" id="3.90.1150.10">
    <property type="entry name" value="Aspartate Aminotransferase, domain 1"/>
    <property type="match status" value="1"/>
</dbReference>
<comment type="caution">
    <text evidence="7">The sequence shown here is derived from an EMBL/GenBank/DDBJ whole genome shotgun (WGS) entry which is preliminary data.</text>
</comment>
<dbReference type="GO" id="GO:0008710">
    <property type="term" value="F:8-amino-7-oxononanoate synthase activity"/>
    <property type="evidence" value="ECO:0007669"/>
    <property type="project" value="TreeGrafter"/>
</dbReference>
<feature type="domain" description="Aminotransferase class I/classII large" evidence="6">
    <location>
        <begin position="115"/>
        <end position="406"/>
    </location>
</feature>
<gene>
    <name evidence="7" type="ORF">OFUS_LOCUS2639</name>
</gene>
<evidence type="ECO:0000256" key="3">
    <source>
        <dbReference type="ARBA" id="ARBA00022679"/>
    </source>
</evidence>
<dbReference type="Gene3D" id="3.40.640.10">
    <property type="entry name" value="Type I PLP-dependent aspartate aminotransferase-like (Major domain)"/>
    <property type="match status" value="1"/>
</dbReference>
<keyword evidence="5" id="KW-0012">Acyltransferase</keyword>
<dbReference type="InterPro" id="IPR015421">
    <property type="entry name" value="PyrdxlP-dep_Trfase_major"/>
</dbReference>
<sequence>MAFRRLWQPALVASGRRGMYKAATKDVPKVEITSKIALPDSTVRNARTMNFAVGFNWTDHKKGDIDYSSCDFLAIGHDRRINEAQAEFILSQIDDGKAAWGKTAVWPRTKDSPMVKFQEAAAEWLNAEAVVLTKSGMDANCGLMEILLSNNDIPVYLDFLAHKTFRYGISAAKGEMIVFKHNNLEDLEAQMAKRGPGFIIVDSLYSSLGTIVPLKDICDLADKYGSALIVDESHGLGAHGDLGNGIVCQQGLEDRVHFRTAGLTKGLASTGGLFTGTKEFIKLFRGNTTKSVFSYAVQDYEAVRLLTALKIVKGATDRRESLHKKFTYLKQKMRDIGYHGYYLDQPSQIFGFCTGDYDNTVGLDRALKSKGIFPTAFTFPAAPRDRSLLRWTVTDQVTMEQLDYTLGVLKQFIDDGTAKPSEWPDYERPCY</sequence>
<dbReference type="PANTHER" id="PTHR13693:SF100">
    <property type="entry name" value="8-AMINO-7-OXONONANOATE SYNTHASE"/>
    <property type="match status" value="1"/>
</dbReference>
<accession>A0A8S4N349</accession>
<dbReference type="GO" id="GO:0030170">
    <property type="term" value="F:pyridoxal phosphate binding"/>
    <property type="evidence" value="ECO:0007669"/>
    <property type="project" value="InterPro"/>
</dbReference>
<comment type="cofactor">
    <cofactor evidence="1">
        <name>pyridoxal 5'-phosphate</name>
        <dbReference type="ChEBI" id="CHEBI:597326"/>
    </cofactor>
</comment>
<evidence type="ECO:0000313" key="8">
    <source>
        <dbReference type="Proteomes" id="UP000749559"/>
    </source>
</evidence>
<dbReference type="GO" id="GO:0009102">
    <property type="term" value="P:biotin biosynthetic process"/>
    <property type="evidence" value="ECO:0007669"/>
    <property type="project" value="TreeGrafter"/>
</dbReference>
<name>A0A8S4N349_OWEFU</name>
<evidence type="ECO:0000256" key="5">
    <source>
        <dbReference type="ARBA" id="ARBA00023315"/>
    </source>
</evidence>
<dbReference type="SUPFAM" id="SSF53383">
    <property type="entry name" value="PLP-dependent transferases"/>
    <property type="match status" value="1"/>
</dbReference>
<protein>
    <recommendedName>
        <fullName evidence="6">Aminotransferase class I/classII large domain-containing protein</fullName>
    </recommendedName>
</protein>
<dbReference type="PANTHER" id="PTHR13693">
    <property type="entry name" value="CLASS II AMINOTRANSFERASE/8-AMINO-7-OXONONANOATE SYNTHASE"/>
    <property type="match status" value="1"/>
</dbReference>
<keyword evidence="8" id="KW-1185">Reference proteome</keyword>
<dbReference type="Pfam" id="PF00155">
    <property type="entry name" value="Aminotran_1_2"/>
    <property type="match status" value="1"/>
</dbReference>
<dbReference type="InterPro" id="IPR015424">
    <property type="entry name" value="PyrdxlP-dep_Trfase"/>
</dbReference>
<dbReference type="InterPro" id="IPR004839">
    <property type="entry name" value="Aminotransferase_I/II_large"/>
</dbReference>
<dbReference type="OrthoDB" id="9988688at2759"/>
<evidence type="ECO:0000256" key="1">
    <source>
        <dbReference type="ARBA" id="ARBA00001933"/>
    </source>
</evidence>
<dbReference type="EMBL" id="CAIIXF020000001">
    <property type="protein sequence ID" value="CAH1775318.1"/>
    <property type="molecule type" value="Genomic_DNA"/>
</dbReference>
<dbReference type="Proteomes" id="UP000749559">
    <property type="component" value="Unassembled WGS sequence"/>
</dbReference>